<dbReference type="RefSeq" id="WP_169659863.1">
    <property type="nucleotide sequence ID" value="NZ_JABANE010000107.1"/>
</dbReference>
<reference evidence="1 2" key="1">
    <citation type="submission" date="2020-04" db="EMBL/GenBank/DDBJ databases">
        <title>Flammeovirga sp. SR4, a novel species isolated from seawater.</title>
        <authorList>
            <person name="Wang X."/>
        </authorList>
    </citation>
    <scope>NUCLEOTIDE SEQUENCE [LARGE SCALE GENOMIC DNA]</scope>
    <source>
        <strain evidence="1 2">ATCC 23126</strain>
    </source>
</reference>
<dbReference type="EMBL" id="JABANE010000107">
    <property type="protein sequence ID" value="NME71655.1"/>
    <property type="molecule type" value="Genomic_DNA"/>
</dbReference>
<proteinExistence type="predicted"/>
<sequence>MKKYIYLFTFLLFNACDNPDVDPSTFQEIFFEQQNVNIDLPDVTNEDIDVQVLLNARPNTERLTLVLLGEGDIDGVRENLKVEINVQISNLILNPDFSYSFIIEESTPIKTLVNCDADNPNSAVGELVSFVEGINAFKWNNDNQQYYMDLNDLNDILPQVTLPSQMMYQTAGVIQRDCN</sequence>
<evidence type="ECO:0000313" key="1">
    <source>
        <dbReference type="EMBL" id="NME71655.1"/>
    </source>
</evidence>
<accession>A0A7X9RZK4</accession>
<evidence type="ECO:0000313" key="2">
    <source>
        <dbReference type="Proteomes" id="UP000576082"/>
    </source>
</evidence>
<gene>
    <name evidence="1" type="ORF">HHU12_27065</name>
</gene>
<keyword evidence="2" id="KW-1185">Reference proteome</keyword>
<dbReference type="AlphaFoldDB" id="A0A7X9RZK4"/>
<protein>
    <submittedName>
        <fullName evidence="1">Uncharacterized protein</fullName>
    </submittedName>
</protein>
<comment type="caution">
    <text evidence="1">The sequence shown here is derived from an EMBL/GenBank/DDBJ whole genome shotgun (WGS) entry which is preliminary data.</text>
</comment>
<dbReference type="Proteomes" id="UP000576082">
    <property type="component" value="Unassembled WGS sequence"/>
</dbReference>
<name>A0A7X9RZK4_9BACT</name>
<organism evidence="1 2">
    <name type="scientific">Flammeovirga aprica JL-4</name>
    <dbReference type="NCBI Taxonomy" id="694437"/>
    <lineage>
        <taxon>Bacteria</taxon>
        <taxon>Pseudomonadati</taxon>
        <taxon>Bacteroidota</taxon>
        <taxon>Cytophagia</taxon>
        <taxon>Cytophagales</taxon>
        <taxon>Flammeovirgaceae</taxon>
        <taxon>Flammeovirga</taxon>
    </lineage>
</organism>